<dbReference type="SMART" id="SM00822">
    <property type="entry name" value="PKS_KR"/>
    <property type="match status" value="1"/>
</dbReference>
<evidence type="ECO:0000313" key="4">
    <source>
        <dbReference type="Proteomes" id="UP000292027"/>
    </source>
</evidence>
<accession>A0A4Q7XKP1</accession>
<comment type="caution">
    <text evidence="3">The sequence shown here is derived from an EMBL/GenBank/DDBJ whole genome shotgun (WGS) entry which is preliminary data.</text>
</comment>
<organism evidence="3 4">
    <name type="scientific">Kribbella rubisoli</name>
    <dbReference type="NCBI Taxonomy" id="3075929"/>
    <lineage>
        <taxon>Bacteria</taxon>
        <taxon>Bacillati</taxon>
        <taxon>Actinomycetota</taxon>
        <taxon>Actinomycetes</taxon>
        <taxon>Propionibacteriales</taxon>
        <taxon>Kribbellaceae</taxon>
        <taxon>Kribbella</taxon>
    </lineage>
</organism>
<dbReference type="InterPro" id="IPR020904">
    <property type="entry name" value="Sc_DH/Rdtase_CS"/>
</dbReference>
<evidence type="ECO:0000259" key="2">
    <source>
        <dbReference type="SMART" id="SM00822"/>
    </source>
</evidence>
<dbReference type="PROSITE" id="PS00061">
    <property type="entry name" value="ADH_SHORT"/>
    <property type="match status" value="1"/>
</dbReference>
<dbReference type="OrthoDB" id="9808187at2"/>
<dbReference type="PRINTS" id="PR00081">
    <property type="entry name" value="GDHRDH"/>
</dbReference>
<dbReference type="InterPro" id="IPR036291">
    <property type="entry name" value="NAD(P)-bd_dom_sf"/>
</dbReference>
<dbReference type="PANTHER" id="PTHR42760">
    <property type="entry name" value="SHORT-CHAIN DEHYDROGENASES/REDUCTASES FAMILY MEMBER"/>
    <property type="match status" value="1"/>
</dbReference>
<dbReference type="NCBIfam" id="NF006110">
    <property type="entry name" value="PRK08261.1"/>
    <property type="match status" value="1"/>
</dbReference>
<sequence length="448" mass="46967">MTDRYQTFTRTPLGQTLVKNLGLPDPTPLQRWVEGSPVIDGPVVFGAIGETDAGKAIQALLRDIGASFSTATEGVASIGIRPKALVFDATGAATTAELTSLQRFFSPVIRQLAAAGRVIVVGRTPELATSTEQHVAQRALEGFTRSLGKEVKRGATVNLVYVAPDAHEQLDSTLRFFLSPKSAYVDGQVARIGTGPLVSNDPTKPLAGRAALVTGAARGIGASIAETLARDGATIIGVDVPQNADPLRKVMTRLGGSELLLDVTAVDAPQRIAAHAQEQHGGLDIVVHNAGITRDKRLANMRTDAWDAVLDVNLRAPERITHHLLDSKALKDGGSIIGVSSMAGIAGNNGQTNYATSKAGVIGLIQALAPKLAERNIRINAVAPGFIETEMTAKIPFTIREVGRRINSLQQGGLPIDVAETIAWFADPASAGVTGNVVRVCGQSMLGA</sequence>
<dbReference type="SUPFAM" id="SSF51735">
    <property type="entry name" value="NAD(P)-binding Rossmann-fold domains"/>
    <property type="match status" value="2"/>
</dbReference>
<dbReference type="Gene3D" id="3.40.50.720">
    <property type="entry name" value="NAD(P)-binding Rossmann-like Domain"/>
    <property type="match status" value="2"/>
</dbReference>
<protein>
    <submittedName>
        <fullName evidence="3">3-oxoacyl-[acyl-carrier protein] reductase</fullName>
    </submittedName>
</protein>
<dbReference type="AlphaFoldDB" id="A0A4Q7XKP1"/>
<evidence type="ECO:0000313" key="3">
    <source>
        <dbReference type="EMBL" id="RZU24382.1"/>
    </source>
</evidence>
<name>A0A4Q7XKP1_9ACTN</name>
<comment type="similarity">
    <text evidence="1">Belongs to the short-chain dehydrogenases/reductases (SDR) family.</text>
</comment>
<dbReference type="GO" id="GO:0016616">
    <property type="term" value="F:oxidoreductase activity, acting on the CH-OH group of donors, NAD or NADP as acceptor"/>
    <property type="evidence" value="ECO:0007669"/>
    <property type="project" value="TreeGrafter"/>
</dbReference>
<evidence type="ECO:0000256" key="1">
    <source>
        <dbReference type="ARBA" id="ARBA00006484"/>
    </source>
</evidence>
<dbReference type="PANTHER" id="PTHR42760:SF78">
    <property type="entry name" value="3-OXOACYL-[ACYL-CARRIER-PROTEIN] REDUCTASE [NADH]"/>
    <property type="match status" value="1"/>
</dbReference>
<dbReference type="Pfam" id="PF13561">
    <property type="entry name" value="adh_short_C2"/>
    <property type="match status" value="1"/>
</dbReference>
<reference evidence="3 4" key="1">
    <citation type="journal article" date="2015" name="Stand. Genomic Sci.">
        <title>Genomic Encyclopedia of Bacterial and Archaeal Type Strains, Phase III: the genomes of soil and plant-associated and newly described type strains.</title>
        <authorList>
            <person name="Whitman W.B."/>
            <person name="Woyke T."/>
            <person name="Klenk H.P."/>
            <person name="Zhou Y."/>
            <person name="Lilburn T.G."/>
            <person name="Beck B.J."/>
            <person name="De Vos P."/>
            <person name="Vandamme P."/>
            <person name="Eisen J.A."/>
            <person name="Garrity G."/>
            <person name="Hugenholtz P."/>
            <person name="Kyrpides N.C."/>
        </authorList>
    </citation>
    <scope>NUCLEOTIDE SEQUENCE [LARGE SCALE GENOMIC DNA]</scope>
    <source>
        <strain evidence="3 4">VKM Ac-2540</strain>
    </source>
</reference>
<dbReference type="InterPro" id="IPR002347">
    <property type="entry name" value="SDR_fam"/>
</dbReference>
<feature type="domain" description="Ketoreductase" evidence="2">
    <location>
        <begin position="209"/>
        <end position="385"/>
    </location>
</feature>
<dbReference type="RefSeq" id="WP_130438395.1">
    <property type="nucleotide sequence ID" value="NZ_SHKR01000001.1"/>
</dbReference>
<dbReference type="EMBL" id="SHKR01000001">
    <property type="protein sequence ID" value="RZU24382.1"/>
    <property type="molecule type" value="Genomic_DNA"/>
</dbReference>
<proteinExistence type="inferred from homology"/>
<dbReference type="Proteomes" id="UP000292027">
    <property type="component" value="Unassembled WGS sequence"/>
</dbReference>
<dbReference type="FunFam" id="3.40.50.720:FF:000338">
    <property type="entry name" value="3-oxoacyl-ACP reductase FabG"/>
    <property type="match status" value="1"/>
</dbReference>
<dbReference type="InterPro" id="IPR057326">
    <property type="entry name" value="KR_dom"/>
</dbReference>
<gene>
    <name evidence="3" type="ORF">EV645_0014</name>
</gene>
<keyword evidence="4" id="KW-1185">Reference proteome</keyword>
<dbReference type="PRINTS" id="PR00080">
    <property type="entry name" value="SDRFAMILY"/>
</dbReference>